<keyword evidence="2" id="KW-0812">Transmembrane</keyword>
<dbReference type="GO" id="GO:0005388">
    <property type="term" value="F:P-type calcium transporter activity"/>
    <property type="evidence" value="ECO:0007669"/>
    <property type="project" value="TreeGrafter"/>
</dbReference>
<keyword evidence="4" id="KW-1185">Reference proteome</keyword>
<name>A0A8S0R7L9_OLEEU</name>
<protein>
    <submittedName>
        <fullName evidence="3">Uncharacterized protein</fullName>
    </submittedName>
</protein>
<dbReference type="PANTHER" id="PTHR24093:SF454">
    <property type="entry name" value="CATION-TRANSPORTING P-TYPE ATPASE C-TERMINAL DOMAIN-CONTAINING PROTEIN"/>
    <property type="match status" value="1"/>
</dbReference>
<feature type="transmembrane region" description="Helical" evidence="2">
    <location>
        <begin position="222"/>
        <end position="240"/>
    </location>
</feature>
<feature type="transmembrane region" description="Helical" evidence="2">
    <location>
        <begin position="73"/>
        <end position="94"/>
    </location>
</feature>
<evidence type="ECO:0000256" key="2">
    <source>
        <dbReference type="SAM" id="Phobius"/>
    </source>
</evidence>
<feature type="transmembrane region" description="Helical" evidence="2">
    <location>
        <begin position="199"/>
        <end position="216"/>
    </location>
</feature>
<proteinExistence type="predicted"/>
<dbReference type="AlphaFoldDB" id="A0A8S0R7L9"/>
<accession>A0A8S0R7L9</accession>
<dbReference type="PANTHER" id="PTHR24093">
    <property type="entry name" value="CATION TRANSPORTING ATPASE"/>
    <property type="match status" value="1"/>
</dbReference>
<dbReference type="SUPFAM" id="SSF81665">
    <property type="entry name" value="Calcium ATPase, transmembrane domain M"/>
    <property type="match status" value="1"/>
</dbReference>
<reference evidence="3 4" key="1">
    <citation type="submission" date="2019-12" db="EMBL/GenBank/DDBJ databases">
        <authorList>
            <person name="Alioto T."/>
            <person name="Alioto T."/>
            <person name="Gomez Garrido J."/>
        </authorList>
    </citation>
    <scope>NUCLEOTIDE SEQUENCE [LARGE SCALE GENOMIC DNA]</scope>
</reference>
<dbReference type="GO" id="GO:0005886">
    <property type="term" value="C:plasma membrane"/>
    <property type="evidence" value="ECO:0007669"/>
    <property type="project" value="TreeGrafter"/>
</dbReference>
<comment type="caution">
    <text evidence="3">The sequence shown here is derived from an EMBL/GenBank/DDBJ whole genome shotgun (WGS) entry which is preliminary data.</text>
</comment>
<sequence>MIAGKKWAIVPNQFDLAISLATLDTPALKEADVGIIEEHFSCGLANESSDFTVQGKGSLLPILTSGRFVYSNVGSFIEVLYTTSICILFLAFILEPFHLIWVNAVIHILGFSMILMELPKKRTISLEVKVMCPNIARKVLCQFLLQLILGFIPKPILSSNGDIQEVMTLNIFTMFQVFYMFQIMELSDIEVLKVAVRSYSYLATVGVTLVVHGVIINCTKNLSFVNWTVCFLLVLLLWVLDSTLKFVAETIYRLYELLLPTVD</sequence>
<evidence type="ECO:0000313" key="4">
    <source>
        <dbReference type="Proteomes" id="UP000594638"/>
    </source>
</evidence>
<evidence type="ECO:0000313" key="3">
    <source>
        <dbReference type="EMBL" id="CAA2974291.1"/>
    </source>
</evidence>
<organism evidence="3 4">
    <name type="scientific">Olea europaea subsp. europaea</name>
    <dbReference type="NCBI Taxonomy" id="158383"/>
    <lineage>
        <taxon>Eukaryota</taxon>
        <taxon>Viridiplantae</taxon>
        <taxon>Streptophyta</taxon>
        <taxon>Embryophyta</taxon>
        <taxon>Tracheophyta</taxon>
        <taxon>Spermatophyta</taxon>
        <taxon>Magnoliopsida</taxon>
        <taxon>eudicotyledons</taxon>
        <taxon>Gunneridae</taxon>
        <taxon>Pentapetalae</taxon>
        <taxon>asterids</taxon>
        <taxon>lamiids</taxon>
        <taxon>Lamiales</taxon>
        <taxon>Oleaceae</taxon>
        <taxon>Oleeae</taxon>
        <taxon>Olea</taxon>
    </lineage>
</organism>
<keyword evidence="2" id="KW-1133">Transmembrane helix</keyword>
<feature type="transmembrane region" description="Helical" evidence="2">
    <location>
        <begin position="169"/>
        <end position="187"/>
    </location>
</feature>
<dbReference type="Proteomes" id="UP000594638">
    <property type="component" value="Unassembled WGS sequence"/>
</dbReference>
<dbReference type="OrthoDB" id="1422951at2759"/>
<keyword evidence="1" id="KW-0460">Magnesium</keyword>
<dbReference type="InterPro" id="IPR023298">
    <property type="entry name" value="ATPase_P-typ_TM_dom_sf"/>
</dbReference>
<dbReference type="EMBL" id="CACTIH010002164">
    <property type="protein sequence ID" value="CAA2974291.1"/>
    <property type="molecule type" value="Genomic_DNA"/>
</dbReference>
<gene>
    <name evidence="3" type="ORF">OLEA9_A085936</name>
</gene>
<feature type="transmembrane region" description="Helical" evidence="2">
    <location>
        <begin position="100"/>
        <end position="118"/>
    </location>
</feature>
<dbReference type="Gramene" id="OE9A085936T1">
    <property type="protein sequence ID" value="OE9A085936C1"/>
    <property type="gene ID" value="OE9A085936"/>
</dbReference>
<keyword evidence="2" id="KW-0472">Membrane</keyword>
<evidence type="ECO:0000256" key="1">
    <source>
        <dbReference type="ARBA" id="ARBA00022842"/>
    </source>
</evidence>